<keyword evidence="2" id="KW-0413">Isomerase</keyword>
<protein>
    <submittedName>
        <fullName evidence="2">DNA topoisomerase 4 subunit A</fullName>
        <ecNumber evidence="2">5.99.1.-</ecNumber>
    </submittedName>
</protein>
<feature type="compositionally biased region" description="Basic and acidic residues" evidence="1">
    <location>
        <begin position="34"/>
        <end position="43"/>
    </location>
</feature>
<feature type="compositionally biased region" description="Basic and acidic residues" evidence="1">
    <location>
        <begin position="14"/>
        <end position="24"/>
    </location>
</feature>
<organism evidence="2 3">
    <name type="scientific">Serratia marcescens</name>
    <dbReference type="NCBI Taxonomy" id="615"/>
    <lineage>
        <taxon>Bacteria</taxon>
        <taxon>Pseudomonadati</taxon>
        <taxon>Pseudomonadota</taxon>
        <taxon>Gammaproteobacteria</taxon>
        <taxon>Enterobacterales</taxon>
        <taxon>Yersiniaceae</taxon>
        <taxon>Serratia</taxon>
    </lineage>
</organism>
<dbReference type="GO" id="GO:0016853">
    <property type="term" value="F:isomerase activity"/>
    <property type="evidence" value="ECO:0007669"/>
    <property type="project" value="UniProtKB-KW"/>
</dbReference>
<name>A0A379YIW4_SERMA</name>
<evidence type="ECO:0000313" key="2">
    <source>
        <dbReference type="EMBL" id="SUI45720.1"/>
    </source>
</evidence>
<dbReference type="EC" id="5.99.1.-" evidence="2"/>
<dbReference type="AlphaFoldDB" id="A0A379YIW4"/>
<accession>A0A379YIW4</accession>
<dbReference type="EMBL" id="UGYK01000002">
    <property type="protein sequence ID" value="SUI45720.1"/>
    <property type="molecule type" value="Genomic_DNA"/>
</dbReference>
<gene>
    <name evidence="2" type="primary">parC_3</name>
    <name evidence="2" type="ORF">NCTC10211_01889</name>
</gene>
<dbReference type="Proteomes" id="UP000254765">
    <property type="component" value="Unassembled WGS sequence"/>
</dbReference>
<reference evidence="2 3" key="1">
    <citation type="submission" date="2018-06" db="EMBL/GenBank/DDBJ databases">
        <authorList>
            <consortium name="Pathogen Informatics"/>
            <person name="Doyle S."/>
        </authorList>
    </citation>
    <scope>NUCLEOTIDE SEQUENCE [LARGE SCALE GENOMIC DNA]</scope>
    <source>
        <strain evidence="2 3">NCTC10211</strain>
    </source>
</reference>
<evidence type="ECO:0000256" key="1">
    <source>
        <dbReference type="SAM" id="MobiDB-lite"/>
    </source>
</evidence>
<proteinExistence type="predicted"/>
<evidence type="ECO:0000313" key="3">
    <source>
        <dbReference type="Proteomes" id="UP000254765"/>
    </source>
</evidence>
<feature type="region of interest" description="Disordered" evidence="1">
    <location>
        <begin position="14"/>
        <end position="54"/>
    </location>
</feature>
<sequence length="54" mass="6167">MYVGKRKLTLRPEDLQKFRAERGRKGTQLPRGLQRIDRVEVDAPVRASGGDSEE</sequence>